<dbReference type="EMBL" id="JAFDVD010000008">
    <property type="protein sequence ID" value="MBM6400333.1"/>
    <property type="molecule type" value="Genomic_DNA"/>
</dbReference>
<keyword evidence="4" id="KW-1185">Reference proteome</keyword>
<evidence type="ECO:0000313" key="3">
    <source>
        <dbReference type="EMBL" id="MBM6400333.1"/>
    </source>
</evidence>
<feature type="compositionally biased region" description="Basic and acidic residues" evidence="1">
    <location>
        <begin position="55"/>
        <end position="74"/>
    </location>
</feature>
<keyword evidence="2" id="KW-0812">Transmembrane</keyword>
<dbReference type="Proteomes" id="UP001430172">
    <property type="component" value="Unassembled WGS sequence"/>
</dbReference>
<feature type="transmembrane region" description="Helical" evidence="2">
    <location>
        <begin position="22"/>
        <end position="42"/>
    </location>
</feature>
<gene>
    <name evidence="3" type="ORF">JQN70_08060</name>
</gene>
<proteinExistence type="predicted"/>
<comment type="caution">
    <text evidence="3">The sequence shown here is derived from an EMBL/GenBank/DDBJ whole genome shotgun (WGS) entry which is preliminary data.</text>
</comment>
<sequence>MSTTATLLAAEEAAHELPIPPWLILVIALLAFAFLLGVTWSFRGTHHKYAPPPAPHDDGAPHADAHWPEHPGHH</sequence>
<dbReference type="RefSeq" id="WP_204130804.1">
    <property type="nucleotide sequence ID" value="NZ_JAFDVD010000008.1"/>
</dbReference>
<organism evidence="3 4">
    <name type="scientific">Phycicoccus sonneratiae</name>
    <dbReference type="NCBI Taxonomy" id="2807628"/>
    <lineage>
        <taxon>Bacteria</taxon>
        <taxon>Bacillati</taxon>
        <taxon>Actinomycetota</taxon>
        <taxon>Actinomycetes</taxon>
        <taxon>Micrococcales</taxon>
        <taxon>Intrasporangiaceae</taxon>
        <taxon>Phycicoccus</taxon>
    </lineage>
</organism>
<reference evidence="3" key="1">
    <citation type="submission" date="2021-02" db="EMBL/GenBank/DDBJ databases">
        <title>Phycicoccus sp. MQZ13P-5T, whole genome shotgun sequence.</title>
        <authorList>
            <person name="Tuo L."/>
        </authorList>
    </citation>
    <scope>NUCLEOTIDE SEQUENCE</scope>
    <source>
        <strain evidence="3">MQZ13P-5</strain>
    </source>
</reference>
<keyword evidence="2" id="KW-1133">Transmembrane helix</keyword>
<protein>
    <submittedName>
        <fullName evidence="3">Uncharacterized protein</fullName>
    </submittedName>
</protein>
<feature type="region of interest" description="Disordered" evidence="1">
    <location>
        <begin position="49"/>
        <end position="74"/>
    </location>
</feature>
<evidence type="ECO:0000313" key="4">
    <source>
        <dbReference type="Proteomes" id="UP001430172"/>
    </source>
</evidence>
<evidence type="ECO:0000256" key="1">
    <source>
        <dbReference type="SAM" id="MobiDB-lite"/>
    </source>
</evidence>
<name>A0ABS2CLI6_9MICO</name>
<accession>A0ABS2CLI6</accession>
<keyword evidence="2" id="KW-0472">Membrane</keyword>
<evidence type="ECO:0000256" key="2">
    <source>
        <dbReference type="SAM" id="Phobius"/>
    </source>
</evidence>